<dbReference type="PANTHER" id="PTHR30537">
    <property type="entry name" value="HTH-TYPE TRANSCRIPTIONAL REGULATOR"/>
    <property type="match status" value="1"/>
</dbReference>
<dbReference type="Gene3D" id="1.10.10.10">
    <property type="entry name" value="Winged helix-like DNA-binding domain superfamily/Winged helix DNA-binding domain"/>
    <property type="match status" value="1"/>
</dbReference>
<dbReference type="InterPro" id="IPR036388">
    <property type="entry name" value="WH-like_DNA-bd_sf"/>
</dbReference>
<dbReference type="CDD" id="cd08422">
    <property type="entry name" value="PBP2_CrgA_like"/>
    <property type="match status" value="1"/>
</dbReference>
<keyword evidence="3" id="KW-0238">DNA-binding</keyword>
<sequence length="292" mass="31657">MSVDKFSGFPAFVRSVETGSFTAAAQSLGTTTSAVSKSVARLEKRLSVTLFQRSTRASVLTIEGQAFYERIAPLMRGLEDAEEVLRSPAAAAGRLRVSLPGELGRFLLDPVTRELLPNHPELALDVSVSDHHADLIRDRIDIAIRAGWLEDSGLYALPITSLRLLLVAAPAYLRERGSPRVVADLAAHRHVRYRLNGRPYPLNFADGTSSSIEGRFDADNGEAMRVAALNGLGIAQILEIAVRDDLAAGRLEVVLPDQALACVPVHAIHAFGKNMPTRARVFVDFVTAQLSK</sequence>
<proteinExistence type="inferred from homology"/>
<dbReference type="RefSeq" id="WP_175925415.1">
    <property type="nucleotide sequence ID" value="NZ_CADDZZ010000057.1"/>
</dbReference>
<dbReference type="GO" id="GO:0003700">
    <property type="term" value="F:DNA-binding transcription factor activity"/>
    <property type="evidence" value="ECO:0007669"/>
    <property type="project" value="InterPro"/>
</dbReference>
<organism evidence="6 7">
    <name type="scientific">Burkholderia cepacia</name>
    <name type="common">Pseudomonas cepacia</name>
    <dbReference type="NCBI Taxonomy" id="292"/>
    <lineage>
        <taxon>Bacteria</taxon>
        <taxon>Pseudomonadati</taxon>
        <taxon>Pseudomonadota</taxon>
        <taxon>Betaproteobacteria</taxon>
        <taxon>Burkholderiales</taxon>
        <taxon>Burkholderiaceae</taxon>
        <taxon>Burkholderia</taxon>
        <taxon>Burkholderia cepacia complex</taxon>
    </lineage>
</organism>
<reference evidence="6" key="1">
    <citation type="submission" date="2020-12" db="EMBL/GenBank/DDBJ databases">
        <title>Burkholderia cepacia complex in Mexico.</title>
        <authorList>
            <person name="Estrada P."/>
        </authorList>
    </citation>
    <scope>NUCLEOTIDE SEQUENCE</scope>
    <source>
        <strain evidence="6">871</strain>
    </source>
</reference>
<keyword evidence="4" id="KW-0804">Transcription</keyword>
<name>A0A8I1AWP1_BURCE</name>
<dbReference type="InterPro" id="IPR036390">
    <property type="entry name" value="WH_DNA-bd_sf"/>
</dbReference>
<evidence type="ECO:0000256" key="2">
    <source>
        <dbReference type="ARBA" id="ARBA00023015"/>
    </source>
</evidence>
<dbReference type="Pfam" id="PF03466">
    <property type="entry name" value="LysR_substrate"/>
    <property type="match status" value="1"/>
</dbReference>
<comment type="similarity">
    <text evidence="1">Belongs to the LysR transcriptional regulatory family.</text>
</comment>
<dbReference type="InterPro" id="IPR000847">
    <property type="entry name" value="LysR_HTH_N"/>
</dbReference>
<dbReference type="GO" id="GO:0003677">
    <property type="term" value="F:DNA binding"/>
    <property type="evidence" value="ECO:0007669"/>
    <property type="project" value="UniProtKB-KW"/>
</dbReference>
<evidence type="ECO:0000256" key="3">
    <source>
        <dbReference type="ARBA" id="ARBA00023125"/>
    </source>
</evidence>
<evidence type="ECO:0000256" key="4">
    <source>
        <dbReference type="ARBA" id="ARBA00023163"/>
    </source>
</evidence>
<comment type="caution">
    <text evidence="6">The sequence shown here is derived from an EMBL/GenBank/DDBJ whole genome shotgun (WGS) entry which is preliminary data.</text>
</comment>
<dbReference type="FunFam" id="1.10.10.10:FF:000001">
    <property type="entry name" value="LysR family transcriptional regulator"/>
    <property type="match status" value="1"/>
</dbReference>
<gene>
    <name evidence="6" type="ORF">JAO13_39075</name>
</gene>
<dbReference type="InterPro" id="IPR005119">
    <property type="entry name" value="LysR_subst-bd"/>
</dbReference>
<dbReference type="SUPFAM" id="SSF46785">
    <property type="entry name" value="Winged helix' DNA-binding domain"/>
    <property type="match status" value="1"/>
</dbReference>
<evidence type="ECO:0000256" key="1">
    <source>
        <dbReference type="ARBA" id="ARBA00009437"/>
    </source>
</evidence>
<evidence type="ECO:0000313" key="7">
    <source>
        <dbReference type="Proteomes" id="UP000645612"/>
    </source>
</evidence>
<keyword evidence="2" id="KW-0805">Transcription regulation</keyword>
<dbReference type="Pfam" id="PF00126">
    <property type="entry name" value="HTH_1"/>
    <property type="match status" value="1"/>
</dbReference>
<dbReference type="PROSITE" id="PS50931">
    <property type="entry name" value="HTH_LYSR"/>
    <property type="match status" value="1"/>
</dbReference>
<protein>
    <submittedName>
        <fullName evidence="6">LysR family transcriptional regulator</fullName>
    </submittedName>
</protein>
<dbReference type="PANTHER" id="PTHR30537:SF5">
    <property type="entry name" value="HTH-TYPE TRANSCRIPTIONAL ACTIVATOR TTDR-RELATED"/>
    <property type="match status" value="1"/>
</dbReference>
<evidence type="ECO:0000259" key="5">
    <source>
        <dbReference type="PROSITE" id="PS50931"/>
    </source>
</evidence>
<dbReference type="EMBL" id="JAEDXG010000072">
    <property type="protein sequence ID" value="MBH9702451.1"/>
    <property type="molecule type" value="Genomic_DNA"/>
</dbReference>
<dbReference type="InterPro" id="IPR058163">
    <property type="entry name" value="LysR-type_TF_proteobact-type"/>
</dbReference>
<dbReference type="Proteomes" id="UP000645612">
    <property type="component" value="Unassembled WGS sequence"/>
</dbReference>
<evidence type="ECO:0000313" key="6">
    <source>
        <dbReference type="EMBL" id="MBH9702451.1"/>
    </source>
</evidence>
<dbReference type="AlphaFoldDB" id="A0A8I1AWP1"/>
<accession>A0A8I1AWP1</accession>
<feature type="domain" description="HTH lysR-type" evidence="5">
    <location>
        <begin position="16"/>
        <end position="61"/>
    </location>
</feature>
<dbReference type="PRINTS" id="PR00039">
    <property type="entry name" value="HTHLYSR"/>
</dbReference>
<dbReference type="SUPFAM" id="SSF53850">
    <property type="entry name" value="Periplasmic binding protein-like II"/>
    <property type="match status" value="1"/>
</dbReference>
<dbReference type="Gene3D" id="3.40.190.290">
    <property type="match status" value="1"/>
</dbReference>